<accession>A0ABP9DBY2</accession>
<keyword evidence="3" id="KW-1185">Reference proteome</keyword>
<organism evidence="2 3">
    <name type="scientific">Kitasatospora terrestris</name>
    <dbReference type="NCBI Taxonomy" id="258051"/>
    <lineage>
        <taxon>Bacteria</taxon>
        <taxon>Bacillati</taxon>
        <taxon>Actinomycetota</taxon>
        <taxon>Actinomycetes</taxon>
        <taxon>Kitasatosporales</taxon>
        <taxon>Streptomycetaceae</taxon>
        <taxon>Kitasatospora</taxon>
    </lineage>
</organism>
<keyword evidence="2" id="KW-0378">Hydrolase</keyword>
<reference evidence="3" key="1">
    <citation type="journal article" date="2019" name="Int. J. Syst. Evol. Microbiol.">
        <title>The Global Catalogue of Microorganisms (GCM) 10K type strain sequencing project: providing services to taxonomists for standard genome sequencing and annotation.</title>
        <authorList>
            <consortium name="The Broad Institute Genomics Platform"/>
            <consortium name="The Broad Institute Genome Sequencing Center for Infectious Disease"/>
            <person name="Wu L."/>
            <person name="Ma J."/>
        </authorList>
    </citation>
    <scope>NUCLEOTIDE SEQUENCE [LARGE SCALE GENOMIC DNA]</scope>
    <source>
        <strain evidence="3">JCM 13006</strain>
    </source>
</reference>
<dbReference type="Gene3D" id="3.90.1570.10">
    <property type="entry name" value="tt1808, chain A"/>
    <property type="match status" value="1"/>
</dbReference>
<dbReference type="InterPro" id="IPR011335">
    <property type="entry name" value="Restrct_endonuc-II-like"/>
</dbReference>
<dbReference type="InterPro" id="IPR008538">
    <property type="entry name" value="Uma2"/>
</dbReference>
<evidence type="ECO:0000313" key="3">
    <source>
        <dbReference type="Proteomes" id="UP001501752"/>
    </source>
</evidence>
<gene>
    <name evidence="2" type="ORF">GCM10023235_10400</name>
</gene>
<protein>
    <submittedName>
        <fullName evidence="2">Uma2 family endonuclease</fullName>
    </submittedName>
</protein>
<proteinExistence type="predicted"/>
<dbReference type="GO" id="GO:0004519">
    <property type="term" value="F:endonuclease activity"/>
    <property type="evidence" value="ECO:0007669"/>
    <property type="project" value="UniProtKB-KW"/>
</dbReference>
<dbReference type="Proteomes" id="UP001501752">
    <property type="component" value="Unassembled WGS sequence"/>
</dbReference>
<evidence type="ECO:0000259" key="1">
    <source>
        <dbReference type="Pfam" id="PF05685"/>
    </source>
</evidence>
<comment type="caution">
    <text evidence="2">The sequence shown here is derived from an EMBL/GenBank/DDBJ whole genome shotgun (WGS) entry which is preliminary data.</text>
</comment>
<feature type="domain" description="Putative restriction endonuclease" evidence="1">
    <location>
        <begin position="14"/>
        <end position="179"/>
    </location>
</feature>
<name>A0ABP9DBY2_9ACTN</name>
<evidence type="ECO:0000313" key="2">
    <source>
        <dbReference type="EMBL" id="GAA4837327.1"/>
    </source>
</evidence>
<keyword evidence="2" id="KW-0540">Nuclease</keyword>
<dbReference type="SUPFAM" id="SSF52980">
    <property type="entry name" value="Restriction endonuclease-like"/>
    <property type="match status" value="1"/>
</dbReference>
<dbReference type="EMBL" id="BAABIS010000001">
    <property type="protein sequence ID" value="GAA4837327.1"/>
    <property type="molecule type" value="Genomic_DNA"/>
</dbReference>
<dbReference type="RefSeq" id="WP_345695568.1">
    <property type="nucleotide sequence ID" value="NZ_BAABIS010000001.1"/>
</dbReference>
<dbReference type="InterPro" id="IPR012296">
    <property type="entry name" value="Nuclease_put_TT1808"/>
</dbReference>
<sequence length="190" mass="20046">MNLPAAGRTGPWTVEDVLALPDDARHRVELVGGSLLLSPEPDVAHRWAGLRFAMLLGAAIDADGEPQLFQVLESAHVAVPDGLLAPYLVLADVGAGTAAGSGAPLGADSVVAVVEVSSPATRAVDEALKARLYAAAGVPHYWRVELDPVPRLRLGRLRPGGYVDRIVEAGETTRLDDPFLLDIDPAVLRR</sequence>
<dbReference type="Pfam" id="PF05685">
    <property type="entry name" value="Uma2"/>
    <property type="match status" value="1"/>
</dbReference>
<keyword evidence="2" id="KW-0255">Endonuclease</keyword>